<dbReference type="CDD" id="cd14752">
    <property type="entry name" value="GH31_N"/>
    <property type="match status" value="1"/>
</dbReference>
<evidence type="ECO:0000256" key="3">
    <source>
        <dbReference type="ARBA" id="ARBA00007806"/>
    </source>
</evidence>
<evidence type="ECO:0000256" key="8">
    <source>
        <dbReference type="ARBA" id="ARBA00023295"/>
    </source>
</evidence>
<feature type="domain" description="Glycoside hydrolase family 31 TIM barrel" evidence="12">
    <location>
        <begin position="347"/>
        <end position="670"/>
    </location>
</feature>
<dbReference type="Gene3D" id="3.20.20.80">
    <property type="entry name" value="Glycosidases"/>
    <property type="match status" value="2"/>
</dbReference>
<dbReference type="Pfam" id="PF13802">
    <property type="entry name" value="Gal_mutarotas_2"/>
    <property type="match status" value="1"/>
</dbReference>
<comment type="similarity">
    <text evidence="3 10">Belongs to the glycosyl hydrolase 31 family.</text>
</comment>
<dbReference type="GO" id="GO:0005788">
    <property type="term" value="C:endoplasmic reticulum lumen"/>
    <property type="evidence" value="ECO:0007669"/>
    <property type="project" value="EnsemblFungi"/>
</dbReference>
<dbReference type="PANTHER" id="PTHR22762:SF54">
    <property type="entry name" value="BCDNA.GH04962"/>
    <property type="match status" value="1"/>
</dbReference>
<evidence type="ECO:0000256" key="10">
    <source>
        <dbReference type="RuleBase" id="RU361185"/>
    </source>
</evidence>
<dbReference type="InterPro" id="IPR000322">
    <property type="entry name" value="Glyco_hydro_31_TIM"/>
</dbReference>
<keyword evidence="4 11" id="KW-0732">Signal</keyword>
<name>A0A8X7NHC3_CANPA</name>
<dbReference type="EMBL" id="JABWAB010000011">
    <property type="protein sequence ID" value="KAF6044367.1"/>
    <property type="molecule type" value="Genomic_DNA"/>
</dbReference>
<feature type="domain" description="Glycosyl hydrolase family 31 C-terminal" evidence="14">
    <location>
        <begin position="679"/>
        <end position="771"/>
    </location>
</feature>
<dbReference type="GO" id="GO:0030246">
    <property type="term" value="F:carbohydrate binding"/>
    <property type="evidence" value="ECO:0007669"/>
    <property type="project" value="InterPro"/>
</dbReference>
<evidence type="ECO:0000256" key="9">
    <source>
        <dbReference type="ARBA" id="ARBA00042895"/>
    </source>
</evidence>
<accession>A0A8X7NHC3</accession>
<dbReference type="GO" id="GO:0006491">
    <property type="term" value="P:N-glycan processing"/>
    <property type="evidence" value="ECO:0007669"/>
    <property type="project" value="EnsemblFungi"/>
</dbReference>
<evidence type="ECO:0000313" key="15">
    <source>
        <dbReference type="EMBL" id="KAF6044367.1"/>
    </source>
</evidence>
<feature type="chain" id="PRO_5044694504" description="Glucosidase II subunit alpha" evidence="11">
    <location>
        <begin position="21"/>
        <end position="892"/>
    </location>
</feature>
<evidence type="ECO:0000256" key="7">
    <source>
        <dbReference type="ARBA" id="ARBA00023180"/>
    </source>
</evidence>
<dbReference type="OrthoDB" id="1334205at2759"/>
<dbReference type="InterPro" id="IPR025887">
    <property type="entry name" value="Glyco_hydro_31_N_dom"/>
</dbReference>
<dbReference type="SUPFAM" id="SSF74650">
    <property type="entry name" value="Galactose mutarotase-like"/>
    <property type="match status" value="1"/>
</dbReference>
<dbReference type="SUPFAM" id="SSF51011">
    <property type="entry name" value="Glycosyl hydrolase domain"/>
    <property type="match status" value="1"/>
</dbReference>
<evidence type="ECO:0000259" key="14">
    <source>
        <dbReference type="Pfam" id="PF21365"/>
    </source>
</evidence>
<evidence type="ECO:0000256" key="6">
    <source>
        <dbReference type="ARBA" id="ARBA00022824"/>
    </source>
</evidence>
<dbReference type="Pfam" id="PF01055">
    <property type="entry name" value="Glyco_hydro_31_2nd"/>
    <property type="match status" value="1"/>
</dbReference>
<gene>
    <name evidence="15" type="ORF">FOB60_005460</name>
</gene>
<organism evidence="15 16">
    <name type="scientific">Candida parapsilosis</name>
    <name type="common">Yeast</name>
    <dbReference type="NCBI Taxonomy" id="5480"/>
    <lineage>
        <taxon>Eukaryota</taxon>
        <taxon>Fungi</taxon>
        <taxon>Dikarya</taxon>
        <taxon>Ascomycota</taxon>
        <taxon>Saccharomycotina</taxon>
        <taxon>Pichiomycetes</taxon>
        <taxon>Debaryomycetaceae</taxon>
        <taxon>Candida/Lodderomyces clade</taxon>
        <taxon>Candida</taxon>
    </lineage>
</organism>
<feature type="domain" description="Glycoside hydrolase family 31 N-terminal" evidence="13">
    <location>
        <begin position="97"/>
        <end position="304"/>
    </location>
</feature>
<keyword evidence="8 10" id="KW-0326">Glycosidase</keyword>
<evidence type="ECO:0000313" key="16">
    <source>
        <dbReference type="Proteomes" id="UP000590412"/>
    </source>
</evidence>
<evidence type="ECO:0000259" key="13">
    <source>
        <dbReference type="Pfam" id="PF13802"/>
    </source>
</evidence>
<dbReference type="GO" id="GO:0070880">
    <property type="term" value="P:fungal-type cell wall beta-glucan biosynthetic process"/>
    <property type="evidence" value="ECO:0007669"/>
    <property type="project" value="EnsemblFungi"/>
</dbReference>
<evidence type="ECO:0000256" key="11">
    <source>
        <dbReference type="SAM" id="SignalP"/>
    </source>
</evidence>
<dbReference type="InterPro" id="IPR011013">
    <property type="entry name" value="Gal_mutarotase_sf_dom"/>
</dbReference>
<keyword evidence="7" id="KW-0325">Glycoprotein</keyword>
<dbReference type="PANTHER" id="PTHR22762">
    <property type="entry name" value="ALPHA-GLUCOSIDASE"/>
    <property type="match status" value="1"/>
</dbReference>
<dbReference type="Gene3D" id="2.60.40.1180">
    <property type="entry name" value="Golgi alpha-mannosidase II"/>
    <property type="match status" value="2"/>
</dbReference>
<comment type="subcellular location">
    <subcellularLocation>
        <location evidence="1">Endoplasmic reticulum</location>
    </subcellularLocation>
</comment>
<dbReference type="InterPro" id="IPR013780">
    <property type="entry name" value="Glyco_hydro_b"/>
</dbReference>
<dbReference type="SUPFAM" id="SSF51445">
    <property type="entry name" value="(Trans)glycosidases"/>
    <property type="match status" value="1"/>
</dbReference>
<dbReference type="AlphaFoldDB" id="A0A8X7NHC3"/>
<proteinExistence type="inferred from homology"/>
<evidence type="ECO:0000256" key="2">
    <source>
        <dbReference type="ARBA" id="ARBA00004833"/>
    </source>
</evidence>
<sequence>MQLHQNLVFAIFILANACFAVKDYLFKSCEQNGFCHRNRHYANEVKLDSSFKSPYNIIPESVSVKGSVVKGIVVKESPHISARVEFPFEIDVIGDSFHFKLDENREPHQQIVNHRRYNETSKWAFAEGVEINKDAKFDKSKSSIDVSYGNNKVSIQFNPVKLSFFYKNKEVLVINDKQFLNIEPYRLEEHNGDHLLPQESSFNMFSDDFADSKNDKLPLGPESIGLDFSLKGFNNFYGIPEHADSLLLKDTNGKEPYRLYNVDIFEYETDSRLPMYGSIPLIMAVNAGAALGIFWVNGADTYIDITKGKESTIHWMSENGVLEFVIIVEDTPEQVNKEYGKLTGNTQLPILSSLGYHQCRWNYNDVKDVLEVSSKFDEFEIPYDTIWLDIEYADEKKYFTWDPEKFADPGHMLKELNRTGRNLAVIIDPHIKTGYEVSDAIISKDLAMKNNENNVYYGHCWPGESVWIDTLNPKSQSFWNDLHKTFMISDEYKNLKLWNDMNEPSVFNGPETSAPKDNIHHGQWEHRSIHNVYGLTYHEATFNSLLNRLPSQRPFILTRSYFAGSQRTAAMWTGDNMSKWDYLKISIPMVLTSNIVGMPFAGADVGGFFGNPSSELLTRWYQAGIWYPFFRAHAHIDSRRREPYLIGDPYTSYIRDAIKLRYKLLPVFYTSFYEASKTGAPVLKPVFYEYQDSDDAKIYNTEDEFFVGNSGILVKPVTDEGAKTVSFVAPNYDKEHFYEFTNGIISDTIYTNGIKAELSDVPMLLKSGYIVPLKNRYRRSTRLMKYDPYTLIIALNRNGKATGQLYTDDGESIDPEFKLISFAVDKHGIAANSTGSYDFPVEFEKIIMVGADFVVDTVSSGKLVKESNKIVIKNPREFPIKFGRGSRKHDEL</sequence>
<evidence type="ECO:0000256" key="4">
    <source>
        <dbReference type="ARBA" id="ARBA00022729"/>
    </source>
</evidence>
<evidence type="ECO:0000256" key="5">
    <source>
        <dbReference type="ARBA" id="ARBA00022801"/>
    </source>
</evidence>
<comment type="caution">
    <text evidence="15">The sequence shown here is derived from an EMBL/GenBank/DDBJ whole genome shotgun (WGS) entry which is preliminary data.</text>
</comment>
<dbReference type="Gene3D" id="2.60.40.1760">
    <property type="entry name" value="glycosyl hydrolase (family 31)"/>
    <property type="match status" value="1"/>
</dbReference>
<protein>
    <recommendedName>
        <fullName evidence="9">Glucosidase II subunit alpha</fullName>
    </recommendedName>
</protein>
<comment type="pathway">
    <text evidence="2">Glycan metabolism; N-glycan metabolism.</text>
</comment>
<reference evidence="15" key="1">
    <citation type="submission" date="2020-03" db="EMBL/GenBank/DDBJ databases">
        <title>FDA dAtabase for Regulatory Grade micrObial Sequences (FDA-ARGOS): Supporting development and validation of Infectious Disease Dx tests.</title>
        <authorList>
            <person name="Campos J."/>
            <person name="Goldberg B."/>
            <person name="Tallon L."/>
            <person name="Sadzewicz L."/>
            <person name="Vavikolanu K."/>
            <person name="Mehta A."/>
            <person name="Aluvathingal J."/>
            <person name="Nadendla S."/>
            <person name="Nandy P."/>
            <person name="Geyer C."/>
            <person name="Yan Y."/>
            <person name="Sichtig H."/>
        </authorList>
    </citation>
    <scope>NUCLEOTIDE SEQUENCE [LARGE SCALE GENOMIC DNA]</scope>
    <source>
        <strain evidence="15">FDAARGOS_652</strain>
    </source>
</reference>
<dbReference type="InterPro" id="IPR017853">
    <property type="entry name" value="GH"/>
</dbReference>
<dbReference type="CDD" id="cd06603">
    <property type="entry name" value="GH31_GANC_GANAB_alpha"/>
    <property type="match status" value="1"/>
</dbReference>
<evidence type="ECO:0000256" key="1">
    <source>
        <dbReference type="ARBA" id="ARBA00004240"/>
    </source>
</evidence>
<keyword evidence="5 10" id="KW-0378">Hydrolase</keyword>
<evidence type="ECO:0000259" key="12">
    <source>
        <dbReference type="Pfam" id="PF01055"/>
    </source>
</evidence>
<dbReference type="GO" id="GO:0017177">
    <property type="term" value="C:glucosidase II complex"/>
    <property type="evidence" value="ECO:0007669"/>
    <property type="project" value="EnsemblFungi"/>
</dbReference>
<keyword evidence="6" id="KW-0256">Endoplasmic reticulum</keyword>
<dbReference type="GO" id="GO:0106407">
    <property type="term" value="F:Glc2Man9GlcNAc2 oligosaccharide glucosidase activity"/>
    <property type="evidence" value="ECO:0007669"/>
    <property type="project" value="EnsemblFungi"/>
</dbReference>
<dbReference type="Proteomes" id="UP000590412">
    <property type="component" value="Unassembled WGS sequence"/>
</dbReference>
<feature type="signal peptide" evidence="11">
    <location>
        <begin position="1"/>
        <end position="20"/>
    </location>
</feature>
<dbReference type="GO" id="GO:0033919">
    <property type="term" value="F:glucan 1,3-alpha-glucosidase activity"/>
    <property type="evidence" value="ECO:0007669"/>
    <property type="project" value="EnsemblFungi"/>
</dbReference>
<dbReference type="InterPro" id="IPR048395">
    <property type="entry name" value="Glyco_hydro_31_C"/>
</dbReference>
<dbReference type="Pfam" id="PF21365">
    <property type="entry name" value="Glyco_hydro_31_3rd"/>
    <property type="match status" value="1"/>
</dbReference>